<sequence length="67" mass="7747">MGKRFLEKLESYEKEAYEGQCGIDWLTELGENVTIYIRECAKTNTRATIGGLEKHIDEVAKKFLYSQ</sequence>
<gene>
    <name evidence="1" type="ORF">fado_100</name>
</gene>
<proteinExistence type="predicted"/>
<evidence type="ECO:0000313" key="2">
    <source>
        <dbReference type="Proteomes" id="UP000831021"/>
    </source>
</evidence>
<name>A0AAE9GC59_9CAUD</name>
<accession>A0AAE9GC59</accession>
<organism evidence="1 2">
    <name type="scientific">Bacillus phage FADO</name>
    <dbReference type="NCBI Taxonomy" id="2917160"/>
    <lineage>
        <taxon>Viruses</taxon>
        <taxon>Duplodnaviria</taxon>
        <taxon>Heunggongvirae</taxon>
        <taxon>Uroviricota</taxon>
        <taxon>Caudoviricetes</taxon>
        <taxon>Heleneionescovirinae</taxon>
        <taxon>Zhangjivirus</taxon>
        <taxon>Zhangjivirus fado</taxon>
    </lineage>
</organism>
<evidence type="ECO:0000313" key="1">
    <source>
        <dbReference type="EMBL" id="UNY48815.1"/>
    </source>
</evidence>
<reference evidence="1 2" key="1">
    <citation type="submission" date="2022-01" db="EMBL/GenBank/DDBJ databases">
        <authorList>
            <person name="Stokar-Avihail A."/>
        </authorList>
    </citation>
    <scope>NUCLEOTIDE SEQUENCE [LARGE SCALE GENOMIC DNA]</scope>
</reference>
<dbReference type="Proteomes" id="UP000831021">
    <property type="component" value="Segment"/>
</dbReference>
<dbReference type="EMBL" id="OM236516">
    <property type="protein sequence ID" value="UNY48815.1"/>
    <property type="molecule type" value="Genomic_DNA"/>
</dbReference>
<protein>
    <submittedName>
        <fullName evidence="1">Uncharacterized protein</fullName>
    </submittedName>
</protein>
<keyword evidence="2" id="KW-1185">Reference proteome</keyword>